<protein>
    <submittedName>
        <fullName evidence="1">Uncharacterized protein</fullName>
    </submittedName>
</protein>
<dbReference type="Proteomes" id="UP000597762">
    <property type="component" value="Unassembled WGS sequence"/>
</dbReference>
<organism evidence="1 2">
    <name type="scientific">Acanthosepion pharaonis</name>
    <name type="common">Pharaoh cuttlefish</name>
    <name type="synonym">Sepia pharaonis</name>
    <dbReference type="NCBI Taxonomy" id="158019"/>
    <lineage>
        <taxon>Eukaryota</taxon>
        <taxon>Metazoa</taxon>
        <taxon>Spiralia</taxon>
        <taxon>Lophotrochozoa</taxon>
        <taxon>Mollusca</taxon>
        <taxon>Cephalopoda</taxon>
        <taxon>Coleoidea</taxon>
        <taxon>Decapodiformes</taxon>
        <taxon>Sepiida</taxon>
        <taxon>Sepiina</taxon>
        <taxon>Sepiidae</taxon>
        <taxon>Acanthosepion</taxon>
    </lineage>
</organism>
<dbReference type="AlphaFoldDB" id="A0A812CR79"/>
<proteinExistence type="predicted"/>
<evidence type="ECO:0000313" key="2">
    <source>
        <dbReference type="Proteomes" id="UP000597762"/>
    </source>
</evidence>
<comment type="caution">
    <text evidence="1">The sequence shown here is derived from an EMBL/GenBank/DDBJ whole genome shotgun (WGS) entry which is preliminary data.</text>
</comment>
<keyword evidence="2" id="KW-1185">Reference proteome</keyword>
<dbReference type="EMBL" id="CAHIKZ030001929">
    <property type="protein sequence ID" value="CAE1277483.1"/>
    <property type="molecule type" value="Genomic_DNA"/>
</dbReference>
<name>A0A812CR79_ACAPH</name>
<reference evidence="1" key="1">
    <citation type="submission" date="2021-01" db="EMBL/GenBank/DDBJ databases">
        <authorList>
            <person name="Li R."/>
            <person name="Bekaert M."/>
        </authorList>
    </citation>
    <scope>NUCLEOTIDE SEQUENCE</scope>
    <source>
        <strain evidence="1">Farmed</strain>
    </source>
</reference>
<accession>A0A812CR79</accession>
<sequence>MHLGQTYLGKVHKLESLLHSCTPVPVYSAQSTTPHASSTTSKPANQQGHDYHYFSGNSSLTLGAFSARNLLCNLANRISSSSSHSLSSFSSLSLALPSANGIPVPFSFPYVLSLPPAFSTTEMWESGCCVWYGPSARTGSSQVTRFSIAPTPSLLKTGQKVPDHTTCPASQRSYLHWGHPASYFFMGDPLAFPGPFSFLVGGTSVLTRFISSLQSPSAIHQMPELATSRAVWLQRPWVASIDCQTVAGPIHTILASPAHQPISARCPVSGSAPGLSFSSLPCQPPPPGFIPTPPLILSQSRSLV</sequence>
<evidence type="ECO:0000313" key="1">
    <source>
        <dbReference type="EMBL" id="CAE1277483.1"/>
    </source>
</evidence>
<gene>
    <name evidence="1" type="ORF">SPHA_40682</name>
</gene>